<accession>A0A1X7U8N5</accession>
<dbReference type="EnsemblMetazoa" id="Aqu2.1.23859_001">
    <property type="protein sequence ID" value="Aqu2.1.23859_001"/>
    <property type="gene ID" value="Aqu2.1.23859"/>
</dbReference>
<organism evidence="1">
    <name type="scientific">Amphimedon queenslandica</name>
    <name type="common">Sponge</name>
    <dbReference type="NCBI Taxonomy" id="400682"/>
    <lineage>
        <taxon>Eukaryota</taxon>
        <taxon>Metazoa</taxon>
        <taxon>Porifera</taxon>
        <taxon>Demospongiae</taxon>
        <taxon>Heteroscleromorpha</taxon>
        <taxon>Haplosclerida</taxon>
        <taxon>Niphatidae</taxon>
        <taxon>Amphimedon</taxon>
    </lineage>
</organism>
<proteinExistence type="predicted"/>
<sequence>KVIYSAYIDGISLTHGNPRKHIWSLISGNSDVAISKCPCASNNLKSVPAFIGFHYYCESGCHNSGALPK</sequence>
<reference evidence="1" key="1">
    <citation type="submission" date="2017-05" db="UniProtKB">
        <authorList>
            <consortium name="EnsemblMetazoa"/>
        </authorList>
    </citation>
    <scope>IDENTIFICATION</scope>
</reference>
<name>A0A1X7U8N5_AMPQE</name>
<dbReference type="AlphaFoldDB" id="A0A1X7U8N5"/>
<protein>
    <submittedName>
        <fullName evidence="1">Uncharacterized protein</fullName>
    </submittedName>
</protein>
<dbReference type="InParanoid" id="A0A1X7U8N5"/>
<evidence type="ECO:0000313" key="1">
    <source>
        <dbReference type="EnsemblMetazoa" id="Aqu2.1.23859_001"/>
    </source>
</evidence>